<organism evidence="2 3">
    <name type="scientific">Letharia columbiana</name>
    <dbReference type="NCBI Taxonomy" id="112416"/>
    <lineage>
        <taxon>Eukaryota</taxon>
        <taxon>Fungi</taxon>
        <taxon>Dikarya</taxon>
        <taxon>Ascomycota</taxon>
        <taxon>Pezizomycotina</taxon>
        <taxon>Lecanoromycetes</taxon>
        <taxon>OSLEUM clade</taxon>
        <taxon>Lecanoromycetidae</taxon>
        <taxon>Lecanorales</taxon>
        <taxon>Lecanorineae</taxon>
        <taxon>Parmeliaceae</taxon>
        <taxon>Letharia</taxon>
    </lineage>
</organism>
<gene>
    <name evidence="2" type="ORF">HO173_003137</name>
</gene>
<feature type="region of interest" description="Disordered" evidence="1">
    <location>
        <begin position="1"/>
        <end position="56"/>
    </location>
</feature>
<evidence type="ECO:0000256" key="1">
    <source>
        <dbReference type="SAM" id="MobiDB-lite"/>
    </source>
</evidence>
<dbReference type="GeneID" id="59284806"/>
<accession>A0A8H6L7Q7</accession>
<feature type="compositionally biased region" description="Polar residues" evidence="1">
    <location>
        <begin position="47"/>
        <end position="56"/>
    </location>
</feature>
<dbReference type="RefSeq" id="XP_037167930.1">
    <property type="nucleotide sequence ID" value="XM_037305065.1"/>
</dbReference>
<dbReference type="Proteomes" id="UP000578531">
    <property type="component" value="Unassembled WGS sequence"/>
</dbReference>
<name>A0A8H6L7Q7_9LECA</name>
<evidence type="ECO:0000313" key="3">
    <source>
        <dbReference type="Proteomes" id="UP000578531"/>
    </source>
</evidence>
<dbReference type="AlphaFoldDB" id="A0A8H6L7Q7"/>
<evidence type="ECO:0000313" key="2">
    <source>
        <dbReference type="EMBL" id="KAF6238631.1"/>
    </source>
</evidence>
<comment type="caution">
    <text evidence="2">The sequence shown here is derived from an EMBL/GenBank/DDBJ whole genome shotgun (WGS) entry which is preliminary data.</text>
</comment>
<keyword evidence="3" id="KW-1185">Reference proteome</keyword>
<sequence>MAVQQTLTSIPAVLAKPSSATPAGSAGRPVHVTSGTKIGSWPERTKSSLAANLKSG</sequence>
<protein>
    <submittedName>
        <fullName evidence="2">Uncharacterized protein</fullName>
    </submittedName>
</protein>
<proteinExistence type="predicted"/>
<dbReference type="EMBL" id="JACCJC010000008">
    <property type="protein sequence ID" value="KAF6238631.1"/>
    <property type="molecule type" value="Genomic_DNA"/>
</dbReference>
<reference evidence="2 3" key="1">
    <citation type="journal article" date="2020" name="Genomics">
        <title>Complete, high-quality genomes from long-read metagenomic sequencing of two wolf lichen thalli reveals enigmatic genome architecture.</title>
        <authorList>
            <person name="McKenzie S.K."/>
            <person name="Walston R.F."/>
            <person name="Allen J.L."/>
        </authorList>
    </citation>
    <scope>NUCLEOTIDE SEQUENCE [LARGE SCALE GENOMIC DNA]</scope>
    <source>
        <strain evidence="2">WasteWater2</strain>
    </source>
</reference>